<accession>A0A1A9UV02</accession>
<dbReference type="SUPFAM" id="SSF54211">
    <property type="entry name" value="Ribosomal protein S5 domain 2-like"/>
    <property type="match status" value="1"/>
</dbReference>
<dbReference type="InterPro" id="IPR050080">
    <property type="entry name" value="RNase_PH"/>
</dbReference>
<dbReference type="InterPro" id="IPR001247">
    <property type="entry name" value="ExoRNase_PH_dom1"/>
</dbReference>
<dbReference type="GO" id="GO:0005730">
    <property type="term" value="C:nucleolus"/>
    <property type="evidence" value="ECO:0007669"/>
    <property type="project" value="TreeGrafter"/>
</dbReference>
<dbReference type="PANTHER" id="PTHR11953">
    <property type="entry name" value="EXOSOME COMPLEX COMPONENT"/>
    <property type="match status" value="1"/>
</dbReference>
<keyword evidence="5" id="KW-1185">Reference proteome</keyword>
<comment type="similarity">
    <text evidence="1">Belongs to the RNase PH family.</text>
</comment>
<feature type="domain" description="Exoribonuclease phosphorolytic" evidence="3">
    <location>
        <begin position="162"/>
        <end position="226"/>
    </location>
</feature>
<sequence length="323" mass="35884">MWKKRNTKMSNLELLSDQGLRLDGRRPNELRHIKCKLGVFEQHDGSAYLEQGNTKVLAAVYGPHQAHSKRVDFNEVVINCQYSMATFSTAERKKRPRGDRKSQEITLYLRQSLKAAIRTELYPRSQIDVYVEVLQADGANYAVALNAATLALVDAGICLKEFVIACTASLSKNNVPLMDVSHFEEVSGGPTLTVASLPLSNKIAFMEMSQRFHLEHLPKVLEHALNGCRKIKAVMEKAVRKHLMQMGSVGDWTTPEGKWTILTAESVVFTCCPPAPLERLVSIFNSFSNKRIAISAGLGITATEAVLVCTRPYFSVVGTLCTR</sequence>
<dbReference type="GO" id="GO:0000177">
    <property type="term" value="C:cytoplasmic exosome (RNase complex)"/>
    <property type="evidence" value="ECO:0007669"/>
    <property type="project" value="TreeGrafter"/>
</dbReference>
<dbReference type="Proteomes" id="UP000078200">
    <property type="component" value="Unassembled WGS sequence"/>
</dbReference>
<evidence type="ECO:0000259" key="2">
    <source>
        <dbReference type="Pfam" id="PF01138"/>
    </source>
</evidence>
<dbReference type="GO" id="GO:0071028">
    <property type="term" value="P:nuclear mRNA surveillance"/>
    <property type="evidence" value="ECO:0007669"/>
    <property type="project" value="TreeGrafter"/>
</dbReference>
<protein>
    <submittedName>
        <fullName evidence="4">RNase_PH domain-containing protein</fullName>
    </submittedName>
</protein>
<dbReference type="FunFam" id="3.30.230.70:FF:000028">
    <property type="entry name" value="exosome complex component RRP41"/>
    <property type="match status" value="1"/>
</dbReference>
<evidence type="ECO:0000313" key="5">
    <source>
        <dbReference type="Proteomes" id="UP000078200"/>
    </source>
</evidence>
<reference evidence="4" key="1">
    <citation type="submission" date="2020-05" db="UniProtKB">
        <authorList>
            <consortium name="EnsemblMetazoa"/>
        </authorList>
    </citation>
    <scope>IDENTIFICATION</scope>
    <source>
        <strain evidence="4">TTRI</strain>
    </source>
</reference>
<dbReference type="STRING" id="7395.A0A1A9UV02"/>
<dbReference type="CDD" id="cd11370">
    <property type="entry name" value="RNase_PH_RRP41"/>
    <property type="match status" value="1"/>
</dbReference>
<dbReference type="SUPFAM" id="SSF55666">
    <property type="entry name" value="Ribonuclease PH domain 2-like"/>
    <property type="match status" value="1"/>
</dbReference>
<dbReference type="GO" id="GO:0071051">
    <property type="term" value="P:poly(A)-dependent snoRNA 3'-end processing"/>
    <property type="evidence" value="ECO:0007669"/>
    <property type="project" value="TreeGrafter"/>
</dbReference>
<dbReference type="InterPro" id="IPR020568">
    <property type="entry name" value="Ribosomal_Su5_D2-typ_SF"/>
</dbReference>
<dbReference type="InterPro" id="IPR027408">
    <property type="entry name" value="PNPase/RNase_PH_dom_sf"/>
</dbReference>
<dbReference type="EnsemblMetazoa" id="GAUT016433-RA">
    <property type="protein sequence ID" value="GAUT016433-PA"/>
    <property type="gene ID" value="GAUT016433"/>
</dbReference>
<dbReference type="AlphaFoldDB" id="A0A1A9UV02"/>
<dbReference type="GO" id="GO:0034475">
    <property type="term" value="P:U4 snRNA 3'-end processing"/>
    <property type="evidence" value="ECO:0007669"/>
    <property type="project" value="TreeGrafter"/>
</dbReference>
<dbReference type="Pfam" id="PF01138">
    <property type="entry name" value="RNase_PH"/>
    <property type="match status" value="1"/>
</dbReference>
<evidence type="ECO:0000313" key="4">
    <source>
        <dbReference type="EnsemblMetazoa" id="GAUT016433-PA"/>
    </source>
</evidence>
<dbReference type="GO" id="GO:0000176">
    <property type="term" value="C:nuclear exosome (RNase complex)"/>
    <property type="evidence" value="ECO:0007669"/>
    <property type="project" value="TreeGrafter"/>
</dbReference>
<dbReference type="Gene3D" id="3.30.230.70">
    <property type="entry name" value="GHMP Kinase, N-terminal domain"/>
    <property type="match status" value="1"/>
</dbReference>
<dbReference type="InterPro" id="IPR036345">
    <property type="entry name" value="ExoRNase_PH_dom2_sf"/>
</dbReference>
<dbReference type="Pfam" id="PF03725">
    <property type="entry name" value="RNase_PH_C"/>
    <property type="match status" value="1"/>
</dbReference>
<evidence type="ECO:0000256" key="1">
    <source>
        <dbReference type="ARBA" id="ARBA00006678"/>
    </source>
</evidence>
<organism evidence="4 5">
    <name type="scientific">Glossina austeni</name>
    <name type="common">Savannah tsetse fly</name>
    <dbReference type="NCBI Taxonomy" id="7395"/>
    <lineage>
        <taxon>Eukaryota</taxon>
        <taxon>Metazoa</taxon>
        <taxon>Ecdysozoa</taxon>
        <taxon>Arthropoda</taxon>
        <taxon>Hexapoda</taxon>
        <taxon>Insecta</taxon>
        <taxon>Pterygota</taxon>
        <taxon>Neoptera</taxon>
        <taxon>Endopterygota</taxon>
        <taxon>Diptera</taxon>
        <taxon>Brachycera</taxon>
        <taxon>Muscomorpha</taxon>
        <taxon>Hippoboscoidea</taxon>
        <taxon>Glossinidae</taxon>
        <taxon>Glossina</taxon>
    </lineage>
</organism>
<dbReference type="InterPro" id="IPR015847">
    <property type="entry name" value="ExoRNase_PH_dom2"/>
</dbReference>
<name>A0A1A9UV02_GLOAU</name>
<dbReference type="VEuPathDB" id="VectorBase:GAUT016433"/>
<dbReference type="GO" id="GO:0016075">
    <property type="term" value="P:rRNA catabolic process"/>
    <property type="evidence" value="ECO:0007669"/>
    <property type="project" value="TreeGrafter"/>
</dbReference>
<feature type="domain" description="Exoribonuclease phosphorolytic" evidence="2">
    <location>
        <begin position="29"/>
        <end position="157"/>
    </location>
</feature>
<evidence type="ECO:0000259" key="3">
    <source>
        <dbReference type="Pfam" id="PF03725"/>
    </source>
</evidence>
<dbReference type="PANTHER" id="PTHR11953:SF0">
    <property type="entry name" value="EXOSOME COMPLEX COMPONENT RRP41"/>
    <property type="match status" value="1"/>
</dbReference>
<proteinExistence type="inferred from homology"/>
<dbReference type="GO" id="GO:0003723">
    <property type="term" value="F:RNA binding"/>
    <property type="evidence" value="ECO:0007669"/>
    <property type="project" value="TreeGrafter"/>
</dbReference>